<feature type="compositionally biased region" description="Polar residues" evidence="1">
    <location>
        <begin position="20"/>
        <end position="33"/>
    </location>
</feature>
<evidence type="ECO:0000256" key="1">
    <source>
        <dbReference type="SAM" id="MobiDB-lite"/>
    </source>
</evidence>
<dbReference type="Proteomes" id="UP001516023">
    <property type="component" value="Unassembled WGS sequence"/>
</dbReference>
<reference evidence="3 4" key="1">
    <citation type="journal article" date="2020" name="G3 (Bethesda)">
        <title>Improved Reference Genome for Cyclotella cryptica CCMP332, a Model for Cell Wall Morphogenesis, Salinity Adaptation, and Lipid Production in Diatoms (Bacillariophyta).</title>
        <authorList>
            <person name="Roberts W.R."/>
            <person name="Downey K.M."/>
            <person name="Ruck E.C."/>
            <person name="Traller J.C."/>
            <person name="Alverson A.J."/>
        </authorList>
    </citation>
    <scope>NUCLEOTIDE SEQUENCE [LARGE SCALE GENOMIC DNA]</scope>
    <source>
        <strain evidence="3 4">CCMP332</strain>
    </source>
</reference>
<feature type="compositionally biased region" description="Basic and acidic residues" evidence="1">
    <location>
        <begin position="1"/>
        <end position="14"/>
    </location>
</feature>
<comment type="caution">
    <text evidence="3">The sequence shown here is derived from an EMBL/GenBank/DDBJ whole genome shotgun (WGS) entry which is preliminary data.</text>
</comment>
<dbReference type="AlphaFoldDB" id="A0ABD3Q612"/>
<sequence length="307" mass="33706">MTIPRVDLDDRWNDTDYDTEITQPSSTTPSSELQQNKMLIYDSYEENPCASNDSGNDYLEPCTYTEPQTKFLSCIADDENELLFSYGASATTFEYDYEIHTPSDTDVSLVEAVDEFQNGLAGSIAADFGVYCDHSGRILGKEFYMNTTDDAIGGGGEYAPVCLGVSSSPSDVPDDFITKCIVDVDLSVPTICTPMKGYLTLYARERRRLTSTLESIQNYIESRTSSYLSENILAVSYIGERTSVGVGIINPSLLSRPSGNRMLAMEMDDMIAAGYGSVAIAGFVGGLLYLIKTRRQTRIVAKSSEQS</sequence>
<evidence type="ECO:0000313" key="4">
    <source>
        <dbReference type="Proteomes" id="UP001516023"/>
    </source>
</evidence>
<dbReference type="EMBL" id="JABMIG020000067">
    <property type="protein sequence ID" value="KAL3795893.1"/>
    <property type="molecule type" value="Genomic_DNA"/>
</dbReference>
<accession>A0ABD3Q612</accession>
<organism evidence="3 4">
    <name type="scientific">Cyclotella cryptica</name>
    <dbReference type="NCBI Taxonomy" id="29204"/>
    <lineage>
        <taxon>Eukaryota</taxon>
        <taxon>Sar</taxon>
        <taxon>Stramenopiles</taxon>
        <taxon>Ochrophyta</taxon>
        <taxon>Bacillariophyta</taxon>
        <taxon>Coscinodiscophyceae</taxon>
        <taxon>Thalassiosirophycidae</taxon>
        <taxon>Stephanodiscales</taxon>
        <taxon>Stephanodiscaceae</taxon>
        <taxon>Cyclotella</taxon>
    </lineage>
</organism>
<keyword evidence="2" id="KW-0472">Membrane</keyword>
<evidence type="ECO:0000256" key="2">
    <source>
        <dbReference type="SAM" id="Phobius"/>
    </source>
</evidence>
<gene>
    <name evidence="3" type="ORF">HJC23_002164</name>
</gene>
<proteinExistence type="predicted"/>
<evidence type="ECO:0000313" key="3">
    <source>
        <dbReference type="EMBL" id="KAL3795893.1"/>
    </source>
</evidence>
<feature type="transmembrane region" description="Helical" evidence="2">
    <location>
        <begin position="270"/>
        <end position="291"/>
    </location>
</feature>
<keyword evidence="2" id="KW-0812">Transmembrane</keyword>
<protein>
    <submittedName>
        <fullName evidence="3">Uncharacterized protein</fullName>
    </submittedName>
</protein>
<keyword evidence="4" id="KW-1185">Reference proteome</keyword>
<feature type="region of interest" description="Disordered" evidence="1">
    <location>
        <begin position="1"/>
        <end position="33"/>
    </location>
</feature>
<name>A0ABD3Q612_9STRA</name>
<keyword evidence="2" id="KW-1133">Transmembrane helix</keyword>